<dbReference type="AlphaFoldDB" id="G8QUK5"/>
<dbReference type="InterPro" id="IPR021120">
    <property type="entry name" value="KduI/IolB_isomerase"/>
</dbReference>
<dbReference type="Pfam" id="PF04962">
    <property type="entry name" value="KduI"/>
    <property type="match status" value="1"/>
</dbReference>
<organism evidence="2 3">
    <name type="scientific">Sphaerochaeta pleomorpha (strain ATCC BAA-1885 / DSM 22778 / Grapes)</name>
    <dbReference type="NCBI Taxonomy" id="158190"/>
    <lineage>
        <taxon>Bacteria</taxon>
        <taxon>Pseudomonadati</taxon>
        <taxon>Spirochaetota</taxon>
        <taxon>Spirochaetia</taxon>
        <taxon>Spirochaetales</taxon>
        <taxon>Sphaerochaetaceae</taxon>
        <taxon>Sphaerochaeta</taxon>
    </lineage>
</organism>
<sequence>MLHHLLPQEVLTKQEPCNLGLEYTSVQRLEIKGQISVESGSEELCLVVIKGDVFYQHQHETGNVQLCDILYLPIDDSLLLAAENAVVMRFGASCSRKTSFSSILFTDVDADSRHNRYGKACGGTERDVWNCIDEKFDSSRFLVGICFGNLGGWTAWPPHEHGEKREETYCYFNMEDGFGLQCVYDEMGQKDSVVMVQEGHVISIPSGYHPNVGCPKTGLRYIYCMVSKTAEDRNFMDLHTQQIYGDRLE</sequence>
<dbReference type="InterPro" id="IPR014710">
    <property type="entry name" value="RmlC-like_jellyroll"/>
</dbReference>
<evidence type="ECO:0000313" key="2">
    <source>
        <dbReference type="EMBL" id="AEV29238.1"/>
    </source>
</evidence>
<dbReference type="HOGENOM" id="CLU_087290_0_0_12"/>
<proteinExistence type="predicted"/>
<dbReference type="SUPFAM" id="SSF51182">
    <property type="entry name" value="RmlC-like cupins"/>
    <property type="match status" value="1"/>
</dbReference>
<dbReference type="eggNOG" id="COG3718">
    <property type="taxonomic scope" value="Bacteria"/>
</dbReference>
<reference evidence="2 3" key="1">
    <citation type="submission" date="2011-11" db="EMBL/GenBank/DDBJ databases">
        <title>Complete sequence of Spirochaeta sp. grapes.</title>
        <authorList>
            <consortium name="US DOE Joint Genome Institute"/>
            <person name="Lucas S."/>
            <person name="Han J."/>
            <person name="Lapidus A."/>
            <person name="Cheng J.-F."/>
            <person name="Goodwin L."/>
            <person name="Pitluck S."/>
            <person name="Peters L."/>
            <person name="Ovchinnikova G."/>
            <person name="Munk A.C."/>
            <person name="Detter J.C."/>
            <person name="Han C."/>
            <person name="Tapia R."/>
            <person name="Land M."/>
            <person name="Hauser L."/>
            <person name="Kyrpides N."/>
            <person name="Ivanova N."/>
            <person name="Pagani I."/>
            <person name="Ritalahtilisa K."/>
            <person name="Loeffler F."/>
            <person name="Woyke T."/>
        </authorList>
    </citation>
    <scope>NUCLEOTIDE SEQUENCE [LARGE SCALE GENOMIC DNA]</scope>
    <source>
        <strain evidence="3">ATCC BAA-1885 / DSM 22778 / Grapes</strain>
    </source>
</reference>
<dbReference type="RefSeq" id="WP_014270087.1">
    <property type="nucleotide sequence ID" value="NC_016633.1"/>
</dbReference>
<dbReference type="STRING" id="158190.SpiGrapes_1427"/>
<dbReference type="KEGG" id="sgp:SpiGrapes_1427"/>
<evidence type="ECO:0000256" key="1">
    <source>
        <dbReference type="ARBA" id="ARBA00023235"/>
    </source>
</evidence>
<dbReference type="GO" id="GO:0008880">
    <property type="term" value="F:glucuronate isomerase activity"/>
    <property type="evidence" value="ECO:0007669"/>
    <property type="project" value="InterPro"/>
</dbReference>
<dbReference type="Gene3D" id="2.60.120.10">
    <property type="entry name" value="Jelly Rolls"/>
    <property type="match status" value="1"/>
</dbReference>
<dbReference type="InterPro" id="IPR024203">
    <property type="entry name" value="Deoxy-glucuronate_isom_IolB"/>
</dbReference>
<accession>G8QUK5</accession>
<keyword evidence="1" id="KW-0413">Isomerase</keyword>
<evidence type="ECO:0000313" key="3">
    <source>
        <dbReference type="Proteomes" id="UP000005632"/>
    </source>
</evidence>
<protein>
    <submittedName>
        <fullName evidence="2">Putative enzyme involved in inositol metabolism</fullName>
    </submittedName>
</protein>
<name>G8QUK5_SPHPG</name>
<dbReference type="GO" id="GO:0019310">
    <property type="term" value="P:inositol catabolic process"/>
    <property type="evidence" value="ECO:0007669"/>
    <property type="project" value="InterPro"/>
</dbReference>
<dbReference type="OrthoDB" id="9799936at2"/>
<dbReference type="PANTHER" id="PTHR39193:SF1">
    <property type="entry name" value="5-DEOXY-GLUCURONATE ISOMERASE"/>
    <property type="match status" value="1"/>
</dbReference>
<gene>
    <name evidence="2" type="ordered locus">SpiGrapes_1427</name>
</gene>
<dbReference type="PANTHER" id="PTHR39193">
    <property type="entry name" value="5-DEOXY-GLUCURONATE ISOMERASE"/>
    <property type="match status" value="1"/>
</dbReference>
<dbReference type="Proteomes" id="UP000005632">
    <property type="component" value="Chromosome"/>
</dbReference>
<dbReference type="EMBL" id="CP003155">
    <property type="protein sequence ID" value="AEV29238.1"/>
    <property type="molecule type" value="Genomic_DNA"/>
</dbReference>
<keyword evidence="3" id="KW-1185">Reference proteome</keyword>
<dbReference type="InterPro" id="IPR011051">
    <property type="entry name" value="RmlC_Cupin_sf"/>
</dbReference>